<name>A0AC35GBX1_9BILA</name>
<protein>
    <submittedName>
        <fullName evidence="2">Pepsin inhibitor-3-like repeated domain-containing protein</fullName>
    </submittedName>
</protein>
<sequence>MRIAALIGIFVIVVDAARYHVFNNKPRVGTESACLVTANLLYAHGNFIREISPSEQAELVKYEQELDAYNKQLADFLHTAYISHPPAINWIYGSRVVLPRLQQAMPRRPISPSFCSGRDTVVYKLNGCLVQNYRIFIGQLYVRSLTDEEKREMDEYEYHLKEYQNEVVESLKKSSTSSIPTGWDSEFPETNFRHWDETEEILEEETAIISVPSTTTTTEAAPTTTTTTKSKKPVVAPIAPKVAITIERPKTNILPPAAPKFCSQLF</sequence>
<proteinExistence type="predicted"/>
<evidence type="ECO:0000313" key="1">
    <source>
        <dbReference type="Proteomes" id="UP000887580"/>
    </source>
</evidence>
<reference evidence="2" key="1">
    <citation type="submission" date="2022-11" db="UniProtKB">
        <authorList>
            <consortium name="WormBaseParasite"/>
        </authorList>
    </citation>
    <scope>IDENTIFICATION</scope>
</reference>
<evidence type="ECO:0000313" key="2">
    <source>
        <dbReference type="WBParaSite" id="PS1159_v2.g3760.t1"/>
    </source>
</evidence>
<dbReference type="Proteomes" id="UP000887580">
    <property type="component" value="Unplaced"/>
</dbReference>
<accession>A0AC35GBX1</accession>
<dbReference type="WBParaSite" id="PS1159_v2.g3760.t1">
    <property type="protein sequence ID" value="PS1159_v2.g3760.t1"/>
    <property type="gene ID" value="PS1159_v2.g3760"/>
</dbReference>
<organism evidence="1 2">
    <name type="scientific">Panagrolaimus sp. PS1159</name>
    <dbReference type="NCBI Taxonomy" id="55785"/>
    <lineage>
        <taxon>Eukaryota</taxon>
        <taxon>Metazoa</taxon>
        <taxon>Ecdysozoa</taxon>
        <taxon>Nematoda</taxon>
        <taxon>Chromadorea</taxon>
        <taxon>Rhabditida</taxon>
        <taxon>Tylenchina</taxon>
        <taxon>Panagrolaimomorpha</taxon>
        <taxon>Panagrolaimoidea</taxon>
        <taxon>Panagrolaimidae</taxon>
        <taxon>Panagrolaimus</taxon>
    </lineage>
</organism>